<dbReference type="EMBL" id="MCGI01000006">
    <property type="protein sequence ID" value="ODM08001.1"/>
    <property type="molecule type" value="Genomic_DNA"/>
</dbReference>
<evidence type="ECO:0000259" key="1">
    <source>
        <dbReference type="PROSITE" id="PS50835"/>
    </source>
</evidence>
<dbReference type="PROSITE" id="PS50835">
    <property type="entry name" value="IG_LIKE"/>
    <property type="match status" value="1"/>
</dbReference>
<sequence length="78" mass="9235">MECPFCGRPMQAGRIDTAKPVNIEWYPEDKESYLEKAENSITVKNTYKFERPVAYLCFHCHKLVMDVPERANFRFTQD</sequence>
<organism evidence="2 3">
    <name type="scientific">Eisenbergiella tayi</name>
    <dbReference type="NCBI Taxonomy" id="1432052"/>
    <lineage>
        <taxon>Bacteria</taxon>
        <taxon>Bacillati</taxon>
        <taxon>Bacillota</taxon>
        <taxon>Clostridia</taxon>
        <taxon>Lachnospirales</taxon>
        <taxon>Lachnospiraceae</taxon>
        <taxon>Eisenbergiella</taxon>
    </lineage>
</organism>
<dbReference type="Proteomes" id="UP000095003">
    <property type="component" value="Unassembled WGS sequence"/>
</dbReference>
<proteinExistence type="predicted"/>
<evidence type="ECO:0000313" key="2">
    <source>
        <dbReference type="EMBL" id="ODM08001.1"/>
    </source>
</evidence>
<evidence type="ECO:0000313" key="3">
    <source>
        <dbReference type="Proteomes" id="UP000095003"/>
    </source>
</evidence>
<dbReference type="InterPro" id="IPR007110">
    <property type="entry name" value="Ig-like_dom"/>
</dbReference>
<comment type="caution">
    <text evidence="2">The sequence shown here is derived from an EMBL/GenBank/DDBJ whole genome shotgun (WGS) entry which is preliminary data.</text>
</comment>
<gene>
    <name evidence="2" type="ORF">BEH84_05324</name>
</gene>
<reference evidence="2 3" key="1">
    <citation type="submission" date="2016-07" db="EMBL/GenBank/DDBJ databases">
        <title>Characterization of isolates of Eisenbergiella tayi derived from blood cultures, using whole genome sequencing.</title>
        <authorList>
            <person name="Burdz T."/>
            <person name="Wiebe D."/>
            <person name="Huynh C."/>
            <person name="Bernard K."/>
        </authorList>
    </citation>
    <scope>NUCLEOTIDE SEQUENCE [LARGE SCALE GENOMIC DNA]</scope>
    <source>
        <strain evidence="2 3">NML 120489</strain>
    </source>
</reference>
<dbReference type="AlphaFoldDB" id="A0A1E3AHW1"/>
<protein>
    <recommendedName>
        <fullName evidence="1">Ig-like domain-containing protein</fullName>
    </recommendedName>
</protein>
<dbReference type="RefSeq" id="WP_044968670.1">
    <property type="nucleotide sequence ID" value="NZ_DBFYTC010000143.1"/>
</dbReference>
<dbReference type="GeneID" id="93301198"/>
<accession>A0A1E3AHW1</accession>
<feature type="domain" description="Ig-like" evidence="1">
    <location>
        <begin position="1"/>
        <end position="57"/>
    </location>
</feature>
<name>A0A1E3AHW1_9FIRM</name>
<dbReference type="InterPro" id="IPR045504">
    <property type="entry name" value="DUF6487"/>
</dbReference>
<dbReference type="Pfam" id="PF20097">
    <property type="entry name" value="DUF6487"/>
    <property type="match status" value="1"/>
</dbReference>